<evidence type="ECO:0000313" key="12">
    <source>
        <dbReference type="Proteomes" id="UP000008281"/>
    </source>
</evidence>
<dbReference type="GO" id="GO:0034475">
    <property type="term" value="P:U4 snRNA 3'-end processing"/>
    <property type="evidence" value="ECO:0007669"/>
    <property type="project" value="TreeGrafter"/>
</dbReference>
<dbReference type="GO" id="GO:0071035">
    <property type="term" value="P:nuclear polyadenylation-dependent rRNA catabolic process"/>
    <property type="evidence" value="ECO:0007669"/>
    <property type="project" value="TreeGrafter"/>
</dbReference>
<dbReference type="InterPro" id="IPR004088">
    <property type="entry name" value="KH_dom_type_1"/>
</dbReference>
<dbReference type="GO" id="GO:0005730">
    <property type="term" value="C:nucleolus"/>
    <property type="evidence" value="ECO:0007669"/>
    <property type="project" value="UniProtKB-SubCell"/>
</dbReference>
<dbReference type="OrthoDB" id="340500at2759"/>
<dbReference type="PANTHER" id="PTHR21321:SF1">
    <property type="entry name" value="EXOSOME COMPLEX COMPONENT RRP40"/>
    <property type="match status" value="1"/>
</dbReference>
<evidence type="ECO:0000256" key="9">
    <source>
        <dbReference type="ARBA" id="ARBA00030615"/>
    </source>
</evidence>
<sequence>MFLKCITHLYLNQLILHYLLFHGNNHVNVSDMSIYLPGDVINEPSSSDSSIIGYGINLRGDKRLVTQPGALRSEEGKVWLSVHSKRYIPQEGDRVIGIVTSKTGDFFRLDIGTAEYAMINFTNFEGATKRNRPNLKTGDIIYATVFDSTPRTEAELTCVDDEKRARGMGQLNGGYMFKVSILKLDMDCYLYFVQVSLNHCRRLISPSCKILLTLGNFFKFEITVGMNGRIWINASTTDDIIKIHDILVKSELVTDEDELIAMVQNNYTRSV</sequence>
<dbReference type="GO" id="GO:0000176">
    <property type="term" value="C:nuclear exosome (RNase complex)"/>
    <property type="evidence" value="ECO:0007669"/>
    <property type="project" value="TreeGrafter"/>
</dbReference>
<keyword evidence="12" id="KW-1185">Reference proteome</keyword>
<dbReference type="SUPFAM" id="SSF50249">
    <property type="entry name" value="Nucleic acid-binding proteins"/>
    <property type="match status" value="1"/>
</dbReference>
<dbReference type="InterPro" id="IPR049469">
    <property type="entry name" value="RRP40_KH-I"/>
</dbReference>
<feature type="domain" description="S1 motif" evidence="10">
    <location>
        <begin position="90"/>
        <end position="159"/>
    </location>
</feature>
<evidence type="ECO:0000256" key="5">
    <source>
        <dbReference type="ARBA" id="ARBA00022552"/>
    </source>
</evidence>
<dbReference type="PANTHER" id="PTHR21321">
    <property type="entry name" value="PNAS-3 RELATED"/>
    <property type="match status" value="1"/>
</dbReference>
<keyword evidence="6" id="KW-0271">Exosome</keyword>
<dbReference type="Gene3D" id="3.30.1370.10">
    <property type="entry name" value="K Homology domain, type 1"/>
    <property type="match status" value="1"/>
</dbReference>
<dbReference type="EMBL" id="DS268416">
    <property type="protein sequence ID" value="EFP12693.1"/>
    <property type="molecule type" value="Genomic_DNA"/>
</dbReference>
<reference evidence="11" key="1">
    <citation type="submission" date="2007-07" db="EMBL/GenBank/DDBJ databases">
        <title>PCAP assembly of the Caenorhabditis remanei genome.</title>
        <authorList>
            <consortium name="The Caenorhabditis remanei Sequencing Consortium"/>
            <person name="Wilson R.K."/>
        </authorList>
    </citation>
    <scope>NUCLEOTIDE SEQUENCE [LARGE SCALE GENOMIC DNA]</scope>
    <source>
        <strain evidence="11">PB4641</strain>
    </source>
</reference>
<dbReference type="GO" id="GO:0071038">
    <property type="term" value="P:TRAMP-dependent tRNA surveillance pathway"/>
    <property type="evidence" value="ECO:0007669"/>
    <property type="project" value="TreeGrafter"/>
</dbReference>
<evidence type="ECO:0000259" key="10">
    <source>
        <dbReference type="SMART" id="SM00316"/>
    </source>
</evidence>
<dbReference type="FunFam" id="2.40.50.140:FF:000112">
    <property type="entry name" value="Exosome complex component RRP40"/>
    <property type="match status" value="1"/>
</dbReference>
<dbReference type="InterPro" id="IPR012340">
    <property type="entry name" value="NA-bd_OB-fold"/>
</dbReference>
<dbReference type="InterPro" id="IPR036612">
    <property type="entry name" value="KH_dom_type_1_sf"/>
</dbReference>
<dbReference type="InterPro" id="IPR026699">
    <property type="entry name" value="Exosome_RNA_bind1/RRP40/RRP4"/>
</dbReference>
<dbReference type="GO" id="GO:0071034">
    <property type="term" value="P:CUT catabolic process"/>
    <property type="evidence" value="ECO:0007669"/>
    <property type="project" value="TreeGrafter"/>
</dbReference>
<dbReference type="Pfam" id="PF15985">
    <property type="entry name" value="KH_6"/>
    <property type="match status" value="1"/>
</dbReference>
<dbReference type="GO" id="GO:0000177">
    <property type="term" value="C:cytoplasmic exosome (RNase complex)"/>
    <property type="evidence" value="ECO:0007669"/>
    <property type="project" value="TreeGrafter"/>
</dbReference>
<dbReference type="HOGENOM" id="CLU_069847_5_1_1"/>
<dbReference type="InterPro" id="IPR003029">
    <property type="entry name" value="S1_domain"/>
</dbReference>
<keyword evidence="4" id="KW-0963">Cytoplasm</keyword>
<proteinExistence type="inferred from homology"/>
<dbReference type="GO" id="GO:0003723">
    <property type="term" value="F:RNA binding"/>
    <property type="evidence" value="ECO:0007669"/>
    <property type="project" value="UniProtKB-KW"/>
</dbReference>
<dbReference type="InParanoid" id="E3LW16"/>
<evidence type="ECO:0000256" key="7">
    <source>
        <dbReference type="ARBA" id="ARBA00022884"/>
    </source>
</evidence>
<dbReference type="GO" id="GO:0000467">
    <property type="term" value="P:exonucleolytic trimming to generate mature 3'-end of 5.8S rRNA from tricistronic rRNA transcript (SSU-rRNA, 5.8S rRNA, LSU-rRNA)"/>
    <property type="evidence" value="ECO:0007669"/>
    <property type="project" value="TreeGrafter"/>
</dbReference>
<dbReference type="Proteomes" id="UP000008281">
    <property type="component" value="Unassembled WGS sequence"/>
</dbReference>
<name>E3LW16_CAERE</name>
<comment type="similarity">
    <text evidence="3">Belongs to the RRP40 family.</text>
</comment>
<evidence type="ECO:0000256" key="6">
    <source>
        <dbReference type="ARBA" id="ARBA00022835"/>
    </source>
</evidence>
<dbReference type="SUPFAM" id="SSF54791">
    <property type="entry name" value="Eukaryotic type KH-domain (KH-domain type I)"/>
    <property type="match status" value="1"/>
</dbReference>
<evidence type="ECO:0000256" key="4">
    <source>
        <dbReference type="ARBA" id="ARBA00022490"/>
    </source>
</evidence>
<evidence type="ECO:0000256" key="3">
    <source>
        <dbReference type="ARBA" id="ARBA00007841"/>
    </source>
</evidence>
<dbReference type="STRING" id="31234.E3LW16"/>
<dbReference type="Pfam" id="PF21262">
    <property type="entry name" value="RRP40_S1"/>
    <property type="match status" value="1"/>
</dbReference>
<evidence type="ECO:0000256" key="1">
    <source>
        <dbReference type="ARBA" id="ARBA00004496"/>
    </source>
</evidence>
<comment type="subcellular location">
    <subcellularLocation>
        <location evidence="1">Cytoplasm</location>
    </subcellularLocation>
    <subcellularLocation>
        <location evidence="2">Nucleus</location>
        <location evidence="2">Nucleolus</location>
    </subcellularLocation>
</comment>
<keyword evidence="8" id="KW-0539">Nucleus</keyword>
<dbReference type="SMART" id="SM00316">
    <property type="entry name" value="S1"/>
    <property type="match status" value="1"/>
</dbReference>
<evidence type="ECO:0000256" key="8">
    <source>
        <dbReference type="ARBA" id="ARBA00023242"/>
    </source>
</evidence>
<dbReference type="GO" id="GO:0071051">
    <property type="term" value="P:poly(A)-dependent snoRNA 3'-end processing"/>
    <property type="evidence" value="ECO:0007669"/>
    <property type="project" value="TreeGrafter"/>
</dbReference>
<keyword evidence="5" id="KW-0698">rRNA processing</keyword>
<evidence type="ECO:0000256" key="2">
    <source>
        <dbReference type="ARBA" id="ARBA00004604"/>
    </source>
</evidence>
<dbReference type="InterPro" id="IPR037319">
    <property type="entry name" value="Rrp40_S1"/>
</dbReference>
<accession>E3LW16</accession>
<dbReference type="CDD" id="cd22526">
    <property type="entry name" value="KH-I_Rrp40"/>
    <property type="match status" value="1"/>
</dbReference>
<dbReference type="AlphaFoldDB" id="E3LW16"/>
<keyword evidence="7" id="KW-0694">RNA-binding</keyword>
<dbReference type="FunCoup" id="E3LW16">
    <property type="interactions" value="2350"/>
</dbReference>
<organism evidence="12">
    <name type="scientific">Caenorhabditis remanei</name>
    <name type="common">Caenorhabditis vulgaris</name>
    <dbReference type="NCBI Taxonomy" id="31234"/>
    <lineage>
        <taxon>Eukaryota</taxon>
        <taxon>Metazoa</taxon>
        <taxon>Ecdysozoa</taxon>
        <taxon>Nematoda</taxon>
        <taxon>Chromadorea</taxon>
        <taxon>Rhabditida</taxon>
        <taxon>Rhabditina</taxon>
        <taxon>Rhabditomorpha</taxon>
        <taxon>Rhabditoidea</taxon>
        <taxon>Rhabditidae</taxon>
        <taxon>Peloderinae</taxon>
        <taxon>Caenorhabditis</taxon>
    </lineage>
</organism>
<evidence type="ECO:0000313" key="11">
    <source>
        <dbReference type="EMBL" id="EFP12693.1"/>
    </source>
</evidence>
<gene>
    <name evidence="11" type="primary">Cre-exos-3</name>
    <name evidence="11" type="ORF">CRE_29611</name>
</gene>
<protein>
    <recommendedName>
        <fullName evidence="9">Ribosomal RNA-processing protein 40</fullName>
    </recommendedName>
</protein>
<dbReference type="eggNOG" id="KOG1004">
    <property type="taxonomic scope" value="Eukaryota"/>
</dbReference>
<dbReference type="Gene3D" id="2.40.50.140">
    <property type="entry name" value="Nucleic acid-binding proteins"/>
    <property type="match status" value="1"/>
</dbReference>
<dbReference type="OMA" id="WIKGINV"/>
<dbReference type="CDD" id="cd05790">
    <property type="entry name" value="S1_Rrp40"/>
    <property type="match status" value="1"/>
</dbReference>